<dbReference type="Proteomes" id="UP000309450">
    <property type="component" value="Unassembled WGS sequence"/>
</dbReference>
<dbReference type="Gene3D" id="3.30.390.10">
    <property type="entry name" value="Enolase-like, N-terminal domain"/>
    <property type="match status" value="1"/>
</dbReference>
<keyword evidence="4" id="KW-1185">Reference proteome</keyword>
<organism evidence="3 4">
    <name type="scientific">Aliigemmobacter aestuarii</name>
    <dbReference type="NCBI Taxonomy" id="1445661"/>
    <lineage>
        <taxon>Bacteria</taxon>
        <taxon>Pseudomonadati</taxon>
        <taxon>Pseudomonadota</taxon>
        <taxon>Alphaproteobacteria</taxon>
        <taxon>Rhodobacterales</taxon>
        <taxon>Paracoccaceae</taxon>
        <taxon>Aliigemmobacter</taxon>
    </lineage>
</organism>
<dbReference type="InterPro" id="IPR036849">
    <property type="entry name" value="Enolase-like_C_sf"/>
</dbReference>
<dbReference type="InterPro" id="IPR029017">
    <property type="entry name" value="Enolase-like_N"/>
</dbReference>
<dbReference type="SMART" id="SM00922">
    <property type="entry name" value="MR_MLE"/>
    <property type="match status" value="1"/>
</dbReference>
<sequence>MKIARLETFTTPDVGFVRVTTDSGETGWGQVSTYNADITAEVFHRQIAPHALGTDAMDFADTLDRIGEREHKYPGSYLRRAMAGLDTALWDLRGKVEGKPVVTLLGGTPGPLRAYASSMKRDITPADEADRFRRLRDAHGFTAFKWRVGAECGRDRDEWPGRTPEVIATVSRALGDGIDKLVDANSCYSPARAIEVGKMLQDHGIGHFEEPCPYWEYDQTAEVRAALDLDVTGGEQDCEYSSWRLMFDRRSVDIAQPDVMYMGGITRSLQVCRMAAAEGLPVTPHSANLSLVTMATMHLLKAIPNAGKYLELSIEGPDYYPWQEGLFLGDPYRVTDGHVTVPDAPGWGVEVNPAWLDRAAYRLAEAG</sequence>
<dbReference type="OrthoDB" id="9802699at2"/>
<dbReference type="Gene3D" id="3.20.20.120">
    <property type="entry name" value="Enolase-like C-terminal domain"/>
    <property type="match status" value="1"/>
</dbReference>
<dbReference type="Pfam" id="PF13378">
    <property type="entry name" value="MR_MLE_C"/>
    <property type="match status" value="1"/>
</dbReference>
<dbReference type="InterPro" id="IPR034593">
    <property type="entry name" value="DgoD-like"/>
</dbReference>
<evidence type="ECO:0000313" key="3">
    <source>
        <dbReference type="EMBL" id="THD84323.1"/>
    </source>
</evidence>
<dbReference type="AlphaFoldDB" id="A0A4S3MQP3"/>
<dbReference type="PROSITE" id="PS00908">
    <property type="entry name" value="MR_MLE_1"/>
    <property type="match status" value="1"/>
</dbReference>
<dbReference type="SUPFAM" id="SSF51604">
    <property type="entry name" value="Enolase C-terminal domain-like"/>
    <property type="match status" value="1"/>
</dbReference>
<reference evidence="3 4" key="1">
    <citation type="submission" date="2019-04" db="EMBL/GenBank/DDBJ databases">
        <title>Draft genome sequence of Gemmobacter aestuarii sp. nov.</title>
        <authorList>
            <person name="Hameed A."/>
            <person name="Lin S.-Y."/>
            <person name="Shahina M."/>
            <person name="Lai W.-A."/>
            <person name="Young C.-C."/>
        </authorList>
    </citation>
    <scope>NUCLEOTIDE SEQUENCE [LARGE SCALE GENOMIC DNA]</scope>
    <source>
        <strain evidence="3 4">CC-PW-75</strain>
    </source>
</reference>
<dbReference type="SFLD" id="SFLDS00001">
    <property type="entry name" value="Enolase"/>
    <property type="match status" value="1"/>
</dbReference>
<comment type="caution">
    <text evidence="3">The sequence shown here is derived from an EMBL/GenBank/DDBJ whole genome shotgun (WGS) entry which is preliminary data.</text>
</comment>
<dbReference type="GO" id="GO:0016829">
    <property type="term" value="F:lyase activity"/>
    <property type="evidence" value="ECO:0007669"/>
    <property type="project" value="UniProtKB-KW"/>
</dbReference>
<proteinExistence type="predicted"/>
<dbReference type="GO" id="GO:0000287">
    <property type="term" value="F:magnesium ion binding"/>
    <property type="evidence" value="ECO:0007669"/>
    <property type="project" value="UniProtKB-ARBA"/>
</dbReference>
<dbReference type="InterPro" id="IPR029065">
    <property type="entry name" value="Enolase_C-like"/>
</dbReference>
<dbReference type="InterPro" id="IPR013342">
    <property type="entry name" value="Mandelate_racemase_C"/>
</dbReference>
<dbReference type="PANTHER" id="PTHR48080:SF2">
    <property type="entry name" value="D-GALACTONATE DEHYDRATASE"/>
    <property type="match status" value="1"/>
</dbReference>
<accession>A0A4S3MQP3</accession>
<evidence type="ECO:0000256" key="1">
    <source>
        <dbReference type="ARBA" id="ARBA00023239"/>
    </source>
</evidence>
<dbReference type="InterPro" id="IPR018110">
    <property type="entry name" value="Mandel_Rmase/mucon_lact_enz_CS"/>
</dbReference>
<dbReference type="InterPro" id="IPR013341">
    <property type="entry name" value="Mandelate_racemase_N_dom"/>
</dbReference>
<dbReference type="RefSeq" id="WP_136392704.1">
    <property type="nucleotide sequence ID" value="NZ_SSND01000001.1"/>
</dbReference>
<keyword evidence="1" id="KW-0456">Lyase</keyword>
<feature type="domain" description="Mandelate racemase/muconate lactonizing enzyme C-terminal" evidence="2">
    <location>
        <begin position="125"/>
        <end position="230"/>
    </location>
</feature>
<dbReference type="CDD" id="cd03316">
    <property type="entry name" value="MR_like"/>
    <property type="match status" value="1"/>
</dbReference>
<gene>
    <name evidence="3" type="ORF">E7811_00795</name>
</gene>
<dbReference type="SFLD" id="SFLDG00179">
    <property type="entry name" value="mandelate_racemase"/>
    <property type="match status" value="1"/>
</dbReference>
<dbReference type="SUPFAM" id="SSF54826">
    <property type="entry name" value="Enolase N-terminal domain-like"/>
    <property type="match status" value="1"/>
</dbReference>
<dbReference type="GO" id="GO:0009063">
    <property type="term" value="P:amino acid catabolic process"/>
    <property type="evidence" value="ECO:0007669"/>
    <property type="project" value="InterPro"/>
</dbReference>
<evidence type="ECO:0000259" key="2">
    <source>
        <dbReference type="SMART" id="SM00922"/>
    </source>
</evidence>
<dbReference type="Pfam" id="PF02746">
    <property type="entry name" value="MR_MLE_N"/>
    <property type="match status" value="1"/>
</dbReference>
<evidence type="ECO:0000313" key="4">
    <source>
        <dbReference type="Proteomes" id="UP000309450"/>
    </source>
</evidence>
<name>A0A4S3MQP3_9RHOB</name>
<dbReference type="PANTHER" id="PTHR48080">
    <property type="entry name" value="D-GALACTONATE DEHYDRATASE-RELATED"/>
    <property type="match status" value="1"/>
</dbReference>
<protein>
    <submittedName>
        <fullName evidence="3">Mandelate racemase/muconate lactonizing enzyme family protein</fullName>
    </submittedName>
</protein>
<dbReference type="EMBL" id="SSND01000001">
    <property type="protein sequence ID" value="THD84323.1"/>
    <property type="molecule type" value="Genomic_DNA"/>
</dbReference>